<name>A0ABV0JM10_9CYAN</name>
<proteinExistence type="predicted"/>
<reference evidence="1 2" key="1">
    <citation type="submission" date="2022-04" db="EMBL/GenBank/DDBJ databases">
        <title>Positive selection, recombination, and allopatry shape intraspecific diversity of widespread and dominant cyanobacteria.</title>
        <authorList>
            <person name="Wei J."/>
            <person name="Shu W."/>
            <person name="Hu C."/>
        </authorList>
    </citation>
    <scope>NUCLEOTIDE SEQUENCE [LARGE SCALE GENOMIC DNA]</scope>
    <source>
        <strain evidence="1 2">GB2-A5</strain>
    </source>
</reference>
<organism evidence="1 2">
    <name type="scientific">Funiculus sociatus GB2-A5</name>
    <dbReference type="NCBI Taxonomy" id="2933946"/>
    <lineage>
        <taxon>Bacteria</taxon>
        <taxon>Bacillati</taxon>
        <taxon>Cyanobacteriota</taxon>
        <taxon>Cyanophyceae</taxon>
        <taxon>Coleofasciculales</taxon>
        <taxon>Coleofasciculaceae</taxon>
        <taxon>Funiculus</taxon>
    </lineage>
</organism>
<sequence>MVSLKEIATNSAIALFSLLQAVAQEQHEVMLLIETALGASLFWGG</sequence>
<evidence type="ECO:0000313" key="2">
    <source>
        <dbReference type="Proteomes" id="UP001442494"/>
    </source>
</evidence>
<comment type="caution">
    <text evidence="1">The sequence shown here is derived from an EMBL/GenBank/DDBJ whole genome shotgun (WGS) entry which is preliminary data.</text>
</comment>
<dbReference type="Proteomes" id="UP001442494">
    <property type="component" value="Unassembled WGS sequence"/>
</dbReference>
<keyword evidence="2" id="KW-1185">Reference proteome</keyword>
<gene>
    <name evidence="1" type="ORF">NDI37_08350</name>
</gene>
<evidence type="ECO:0000313" key="1">
    <source>
        <dbReference type="EMBL" id="MEP0864479.1"/>
    </source>
</evidence>
<accession>A0ABV0JM10</accession>
<protein>
    <submittedName>
        <fullName evidence="1">Uncharacterized protein</fullName>
    </submittedName>
</protein>
<dbReference type="EMBL" id="JAMPKK010000014">
    <property type="protein sequence ID" value="MEP0864479.1"/>
    <property type="molecule type" value="Genomic_DNA"/>
</dbReference>
<dbReference type="RefSeq" id="WP_190424720.1">
    <property type="nucleotide sequence ID" value="NZ_JAMPKK010000014.1"/>
</dbReference>